<dbReference type="NCBIfam" id="TIGR00093">
    <property type="entry name" value="pseudouridine synthase"/>
    <property type="match status" value="1"/>
</dbReference>
<feature type="domain" description="RNA-binding S4" evidence="8">
    <location>
        <begin position="5"/>
        <end position="69"/>
    </location>
</feature>
<dbReference type="InterPro" id="IPR002942">
    <property type="entry name" value="S4_RNA-bd"/>
</dbReference>
<keyword evidence="5" id="KW-0694">RNA-binding</keyword>
<evidence type="ECO:0000256" key="7">
    <source>
        <dbReference type="SAM" id="MobiDB-lite"/>
    </source>
</evidence>
<dbReference type="Gene3D" id="3.30.70.1560">
    <property type="entry name" value="Alpha-L RNA-binding motif"/>
    <property type="match status" value="1"/>
</dbReference>
<evidence type="ECO:0000313" key="9">
    <source>
        <dbReference type="EMBL" id="AWB66409.1"/>
    </source>
</evidence>
<dbReference type="SUPFAM" id="SSF55174">
    <property type="entry name" value="Alpha-L RNA-binding motif"/>
    <property type="match status" value="1"/>
</dbReference>
<proteinExistence type="inferred from homology"/>
<dbReference type="GO" id="GO:0160138">
    <property type="term" value="F:23S rRNA pseudouridine(2604) synthase activity"/>
    <property type="evidence" value="ECO:0007669"/>
    <property type="project" value="UniProtKB-EC"/>
</dbReference>
<dbReference type="EMBL" id="CP026604">
    <property type="protein sequence ID" value="AWB66409.1"/>
    <property type="molecule type" value="Genomic_DNA"/>
</dbReference>
<dbReference type="GO" id="GO:0000455">
    <property type="term" value="P:enzyme-directed rRNA pseudouridine synthesis"/>
    <property type="evidence" value="ECO:0007669"/>
    <property type="project" value="UniProtKB-ARBA"/>
</dbReference>
<feature type="compositionally biased region" description="Basic residues" evidence="7">
    <location>
        <begin position="261"/>
        <end position="277"/>
    </location>
</feature>
<dbReference type="FunFam" id="3.10.290.10:FF:000003">
    <property type="entry name" value="Pseudouridine synthase"/>
    <property type="match status" value="1"/>
</dbReference>
<organism evidence="9 10">
    <name type="scientific">Saccharobesus litoralis</name>
    <dbReference type="NCBI Taxonomy" id="2172099"/>
    <lineage>
        <taxon>Bacteria</taxon>
        <taxon>Pseudomonadati</taxon>
        <taxon>Pseudomonadota</taxon>
        <taxon>Gammaproteobacteria</taxon>
        <taxon>Alteromonadales</taxon>
        <taxon>Alteromonadaceae</taxon>
        <taxon>Saccharobesus</taxon>
    </lineage>
</organism>
<dbReference type="PANTHER" id="PTHR47683:SF2">
    <property type="entry name" value="RNA-BINDING S4 DOMAIN-CONTAINING PROTEIN"/>
    <property type="match status" value="1"/>
</dbReference>
<evidence type="ECO:0000256" key="4">
    <source>
        <dbReference type="ARBA" id="ARBA00036535"/>
    </source>
</evidence>
<evidence type="ECO:0000256" key="1">
    <source>
        <dbReference type="ARBA" id="ARBA00008348"/>
    </source>
</evidence>
<dbReference type="PANTHER" id="PTHR47683">
    <property type="entry name" value="PSEUDOURIDINE SYNTHASE FAMILY PROTEIN-RELATED"/>
    <property type="match status" value="1"/>
</dbReference>
<dbReference type="AlphaFoldDB" id="A0A2S0VQD3"/>
<gene>
    <name evidence="9" type="ORF">C2869_08195</name>
</gene>
<name>A0A2S0VQD3_9ALTE</name>
<dbReference type="Gene3D" id="3.10.290.10">
    <property type="entry name" value="RNA-binding S4 domain"/>
    <property type="match status" value="1"/>
</dbReference>
<evidence type="ECO:0000256" key="3">
    <source>
        <dbReference type="ARBA" id="ARBA00036390"/>
    </source>
</evidence>
<comment type="similarity">
    <text evidence="1 6">Belongs to the pseudouridine synthase RsuA family.</text>
</comment>
<dbReference type="InterPro" id="IPR050343">
    <property type="entry name" value="RsuA_PseudoU_synthase"/>
</dbReference>
<dbReference type="InterPro" id="IPR020103">
    <property type="entry name" value="PsdUridine_synth_cat_dom_sf"/>
</dbReference>
<dbReference type="EC" id="5.4.99.-" evidence="6"/>
<dbReference type="Proteomes" id="UP000244441">
    <property type="component" value="Chromosome"/>
</dbReference>
<evidence type="ECO:0000256" key="5">
    <source>
        <dbReference type="PROSITE-ProRule" id="PRU00182"/>
    </source>
</evidence>
<evidence type="ECO:0000313" key="10">
    <source>
        <dbReference type="Proteomes" id="UP000244441"/>
    </source>
</evidence>
<comment type="catalytic activity">
    <reaction evidence="4">
        <text>uridine(2604) in 23S rRNA = pseudouridine(2604) in 23S rRNA</text>
        <dbReference type="Rhea" id="RHEA:38875"/>
        <dbReference type="Rhea" id="RHEA-COMP:10093"/>
        <dbReference type="Rhea" id="RHEA-COMP:10094"/>
        <dbReference type="ChEBI" id="CHEBI:65314"/>
        <dbReference type="ChEBI" id="CHEBI:65315"/>
        <dbReference type="EC" id="5.4.99.21"/>
    </reaction>
</comment>
<reference evidence="9 10" key="1">
    <citation type="submission" date="2018-01" db="EMBL/GenBank/DDBJ databases">
        <title>Genome sequence of a Cantenovulum-like bacteria.</title>
        <authorList>
            <person name="Tan W.R."/>
            <person name="Lau N.-S."/>
            <person name="Go F."/>
            <person name="Amirul A.-A.A."/>
        </authorList>
    </citation>
    <scope>NUCLEOTIDE SEQUENCE [LARGE SCALE GENOMIC DNA]</scope>
    <source>
        <strain evidence="9 10">CCB-QB4</strain>
    </source>
</reference>
<comment type="catalytic activity">
    <reaction evidence="3">
        <text>uridine(35) in tRNA(Tyr) = pseudouridine(35) in tRNA(Tyr)</text>
        <dbReference type="Rhea" id="RHEA:60556"/>
        <dbReference type="Rhea" id="RHEA-COMP:15607"/>
        <dbReference type="Rhea" id="RHEA-COMP:15608"/>
        <dbReference type="ChEBI" id="CHEBI:65314"/>
        <dbReference type="ChEBI" id="CHEBI:65315"/>
    </reaction>
</comment>
<dbReference type="RefSeq" id="WP_108602472.1">
    <property type="nucleotide sequence ID" value="NZ_CP026604.1"/>
</dbReference>
<dbReference type="InterPro" id="IPR000748">
    <property type="entry name" value="PsdUridine_synth_RsuA/RluB/E/F"/>
</dbReference>
<feature type="region of interest" description="Disordered" evidence="7">
    <location>
        <begin position="233"/>
        <end position="277"/>
    </location>
</feature>
<dbReference type="Pfam" id="PF01479">
    <property type="entry name" value="S4"/>
    <property type="match status" value="1"/>
</dbReference>
<dbReference type="PROSITE" id="PS01149">
    <property type="entry name" value="PSI_RSU"/>
    <property type="match status" value="1"/>
</dbReference>
<keyword evidence="2 6" id="KW-0413">Isomerase</keyword>
<dbReference type="InterPro" id="IPR042092">
    <property type="entry name" value="PsdUridine_s_RsuA/RluB/E/F_cat"/>
</dbReference>
<dbReference type="SMART" id="SM00363">
    <property type="entry name" value="S4"/>
    <property type="match status" value="1"/>
</dbReference>
<dbReference type="PROSITE" id="PS50889">
    <property type="entry name" value="S4"/>
    <property type="match status" value="1"/>
</dbReference>
<accession>A0A2S0VQD3</accession>
<dbReference type="FunFam" id="3.30.70.1560:FF:000002">
    <property type="entry name" value="Pseudouridine synthase"/>
    <property type="match status" value="1"/>
</dbReference>
<dbReference type="Gene3D" id="3.30.70.580">
    <property type="entry name" value="Pseudouridine synthase I, catalytic domain, N-terminal subdomain"/>
    <property type="match status" value="1"/>
</dbReference>
<protein>
    <recommendedName>
        <fullName evidence="6">Pseudouridine synthase</fullName>
        <ecNumber evidence="6">5.4.99.-</ecNumber>
    </recommendedName>
</protein>
<sequence>MSELKRLNKYISETGFCSRRDADRLIEQGQVKVNGLQPEMGVKVSDNDKIEINGQPLKTKPKPVYLAYNKPVGITSTTDSSDPTNIVKAIGYHERIFPIGRLDKPSQGLILLTNQGDIVNKILRAGNNHEKEYKVTVNKPITDEFIYKMANGLPILDTITKRCKVTKISARTFTIVLTQGLNRQIRRMCEYLDYDVTRLQRLRIMNIETGDLKPGEWRHLTEQEIKKIESAIKSSSNNQIHSLDSHKKGKRQTKHESVSRAAKKRAQQKARFRNNQN</sequence>
<dbReference type="InterPro" id="IPR018496">
    <property type="entry name" value="PsdUridine_synth_RsuA/RluB_CS"/>
</dbReference>
<dbReference type="InterPro" id="IPR036986">
    <property type="entry name" value="S4_RNA-bd_sf"/>
</dbReference>
<dbReference type="InterPro" id="IPR006145">
    <property type="entry name" value="PsdUridine_synth_RsuA/RluA"/>
</dbReference>
<keyword evidence="10" id="KW-1185">Reference proteome</keyword>
<dbReference type="InterPro" id="IPR020094">
    <property type="entry name" value="TruA/RsuA/RluB/E/F_N"/>
</dbReference>
<evidence type="ECO:0000259" key="8">
    <source>
        <dbReference type="SMART" id="SM00363"/>
    </source>
</evidence>
<evidence type="ECO:0000256" key="2">
    <source>
        <dbReference type="ARBA" id="ARBA00023235"/>
    </source>
</evidence>
<dbReference type="NCBIfam" id="NF007784">
    <property type="entry name" value="PRK10475.1"/>
    <property type="match status" value="1"/>
</dbReference>
<dbReference type="Pfam" id="PF00849">
    <property type="entry name" value="PseudoU_synth_2"/>
    <property type="match status" value="1"/>
</dbReference>
<dbReference type="CDD" id="cd00165">
    <property type="entry name" value="S4"/>
    <property type="match status" value="1"/>
</dbReference>
<dbReference type="KEGG" id="cate:C2869_08195"/>
<dbReference type="GO" id="GO:0003723">
    <property type="term" value="F:RNA binding"/>
    <property type="evidence" value="ECO:0007669"/>
    <property type="project" value="UniProtKB-KW"/>
</dbReference>
<evidence type="ECO:0000256" key="6">
    <source>
        <dbReference type="RuleBase" id="RU003887"/>
    </source>
</evidence>
<dbReference type="OrthoDB" id="9807213at2"/>
<dbReference type="CDD" id="cd02554">
    <property type="entry name" value="PseudoU_synth_RluF"/>
    <property type="match status" value="1"/>
</dbReference>
<dbReference type="SUPFAM" id="SSF55120">
    <property type="entry name" value="Pseudouridine synthase"/>
    <property type="match status" value="1"/>
</dbReference>